<gene>
    <name evidence="2" type="ORF">S06H3_51312</name>
</gene>
<organism evidence="2">
    <name type="scientific">marine sediment metagenome</name>
    <dbReference type="NCBI Taxonomy" id="412755"/>
    <lineage>
        <taxon>unclassified sequences</taxon>
        <taxon>metagenomes</taxon>
        <taxon>ecological metagenomes</taxon>
    </lineage>
</organism>
<dbReference type="GO" id="GO:0008270">
    <property type="term" value="F:zinc ion binding"/>
    <property type="evidence" value="ECO:0007669"/>
    <property type="project" value="InterPro"/>
</dbReference>
<evidence type="ECO:0000313" key="2">
    <source>
        <dbReference type="EMBL" id="GAI35315.1"/>
    </source>
</evidence>
<evidence type="ECO:0000259" key="1">
    <source>
        <dbReference type="PROSITE" id="PS50966"/>
    </source>
</evidence>
<name>X1P8F7_9ZZZZ</name>
<dbReference type="PROSITE" id="PS50966">
    <property type="entry name" value="ZF_SWIM"/>
    <property type="match status" value="1"/>
</dbReference>
<reference evidence="2" key="1">
    <citation type="journal article" date="2014" name="Front. Microbiol.">
        <title>High frequency of phylogenetically diverse reductive dehalogenase-homologous genes in deep subseafloor sedimentary metagenomes.</title>
        <authorList>
            <person name="Kawai M."/>
            <person name="Futagami T."/>
            <person name="Toyoda A."/>
            <person name="Takaki Y."/>
            <person name="Nishi S."/>
            <person name="Hori S."/>
            <person name="Arai W."/>
            <person name="Tsubouchi T."/>
            <person name="Morono Y."/>
            <person name="Uchiyama I."/>
            <person name="Ito T."/>
            <person name="Fujiyama A."/>
            <person name="Inagaki F."/>
            <person name="Takami H."/>
        </authorList>
    </citation>
    <scope>NUCLEOTIDE SEQUENCE</scope>
    <source>
        <strain evidence="2">Expedition CK06-06</strain>
    </source>
</reference>
<proteinExistence type="predicted"/>
<comment type="caution">
    <text evidence="2">The sequence shown here is derived from an EMBL/GenBank/DDBJ whole genome shotgun (WGS) entry which is preliminary data.</text>
</comment>
<dbReference type="AlphaFoldDB" id="X1P8F7"/>
<dbReference type="InterPro" id="IPR007527">
    <property type="entry name" value="Znf_SWIM"/>
</dbReference>
<feature type="domain" description="SWIM-type" evidence="1">
    <location>
        <begin position="23"/>
        <end position="56"/>
    </location>
</feature>
<dbReference type="EMBL" id="BARV01032553">
    <property type="protein sequence ID" value="GAI35315.1"/>
    <property type="molecule type" value="Genomic_DNA"/>
</dbReference>
<accession>X1P8F7</accession>
<sequence>MQIISKEPLIGQMSFEVIQKRKYTVRQRKDKLVCNCPGFTKWGTCCHVKEMEELIKE</sequence>
<protein>
    <recommendedName>
        <fullName evidence="1">SWIM-type domain-containing protein</fullName>
    </recommendedName>
</protein>